<keyword evidence="3 9" id="KW-0863">Zinc-finger</keyword>
<dbReference type="SUPFAM" id="SSF57716">
    <property type="entry name" value="Glucocorticoid receptor-like (DNA-binding domain)"/>
    <property type="match status" value="2"/>
</dbReference>
<dbReference type="Gene3D" id="3.30.50.10">
    <property type="entry name" value="Erythroid Transcription Factor GATA-1, subunit A"/>
    <property type="match status" value="2"/>
</dbReference>
<organism evidence="12 13">
    <name type="scientific">Photinus pyralis</name>
    <name type="common">Common eastern firefly</name>
    <name type="synonym">Lampyris pyralis</name>
    <dbReference type="NCBI Taxonomy" id="7054"/>
    <lineage>
        <taxon>Eukaryota</taxon>
        <taxon>Metazoa</taxon>
        <taxon>Ecdysozoa</taxon>
        <taxon>Arthropoda</taxon>
        <taxon>Hexapoda</taxon>
        <taxon>Insecta</taxon>
        <taxon>Pterygota</taxon>
        <taxon>Neoptera</taxon>
        <taxon>Endopterygota</taxon>
        <taxon>Coleoptera</taxon>
        <taxon>Polyphaga</taxon>
        <taxon>Elateriformia</taxon>
        <taxon>Elateroidea</taxon>
        <taxon>Lampyridae</taxon>
        <taxon>Lampyrinae</taxon>
        <taxon>Photinus</taxon>
    </lineage>
</organism>
<keyword evidence="8" id="KW-0539">Nucleus</keyword>
<keyword evidence="4" id="KW-0862">Zinc</keyword>
<gene>
    <name evidence="12" type="ORF">PPYR_08083</name>
</gene>
<feature type="region of interest" description="Disordered" evidence="10">
    <location>
        <begin position="524"/>
        <end position="544"/>
    </location>
</feature>
<evidence type="ECO:0000256" key="10">
    <source>
        <dbReference type="SAM" id="MobiDB-lite"/>
    </source>
</evidence>
<keyword evidence="6" id="KW-0238">DNA-binding</keyword>
<dbReference type="GO" id="GO:0008270">
    <property type="term" value="F:zinc ion binding"/>
    <property type="evidence" value="ECO:0007669"/>
    <property type="project" value="UniProtKB-KW"/>
</dbReference>
<keyword evidence="13" id="KW-1185">Reference proteome</keyword>
<dbReference type="GO" id="GO:0000122">
    <property type="term" value="P:negative regulation of transcription by RNA polymerase II"/>
    <property type="evidence" value="ECO:0007669"/>
    <property type="project" value="TreeGrafter"/>
</dbReference>
<dbReference type="GO" id="GO:0005634">
    <property type="term" value="C:nucleus"/>
    <property type="evidence" value="ECO:0007669"/>
    <property type="project" value="UniProtKB-SubCell"/>
</dbReference>
<sequence length="544" mass="60221">MFNMEEHHPAFRKVKSEVQVKRERNSPVSEHNMSSVIIRRQVITTAGTIEENIEEVKHQQTAEEDGAKSSTPKPMGATNSPQQFEGQLEVGHFQGQSEQYPVTSQEYQVHGQDGQYTATVQVAPHLQLENGQYVEQQEERKVRVEYTDLDTVPNSQYPPGAHFANENAQFISQQPTSQQPQFQQFQNFAITRGSDESPPTPVLYKSDPNLASSRIFQGSYEIQNTQAGSANGGQVTLIGHGGNSYQYTVPANSNWASTATISTSEFNAYPSTSHHQAAEGIAYQNFSGATGPNSWSQLDEAYEGHIPEIEVKECVNCGASITPLWRRDGTGHYLCNACGLYNRINGVNRPPVRTTKKPTTNGNRRSGVCCANCSTRTTTLWRRNNQGEPVCNACGLYFKLHSVNRPLSMKKEGIQTRKRKPKNASSGHPNHLPSLASGSGLALQSRALMIPNTMYQGNIPAELTTNDQYQFPLTIQHQQGQSTHTIRLPSAEHINRQAILNLPPLEPVMIPRTVDEQATVITSTSTANDLHRSDYSHSPKPNAK</sequence>
<dbReference type="AlphaFoldDB" id="A0A5N4AIH3"/>
<evidence type="ECO:0000256" key="2">
    <source>
        <dbReference type="ARBA" id="ARBA00022723"/>
    </source>
</evidence>
<evidence type="ECO:0000259" key="11">
    <source>
        <dbReference type="PROSITE" id="PS50114"/>
    </source>
</evidence>
<dbReference type="PANTHER" id="PTHR10071:SF281">
    <property type="entry name" value="BOX A-BINDING FACTOR-RELATED"/>
    <property type="match status" value="1"/>
</dbReference>
<evidence type="ECO:0000256" key="8">
    <source>
        <dbReference type="ARBA" id="ARBA00023242"/>
    </source>
</evidence>
<evidence type="ECO:0000256" key="4">
    <source>
        <dbReference type="ARBA" id="ARBA00022833"/>
    </source>
</evidence>
<dbReference type="InterPro" id="IPR013088">
    <property type="entry name" value="Znf_NHR/GATA"/>
</dbReference>
<dbReference type="SMART" id="SM00401">
    <property type="entry name" value="ZnF_GATA"/>
    <property type="match status" value="2"/>
</dbReference>
<dbReference type="EMBL" id="VVIM01000006">
    <property type="protein sequence ID" value="KAB0797089.1"/>
    <property type="molecule type" value="Genomic_DNA"/>
</dbReference>
<evidence type="ECO:0000313" key="13">
    <source>
        <dbReference type="Proteomes" id="UP000327044"/>
    </source>
</evidence>
<evidence type="ECO:0000256" key="7">
    <source>
        <dbReference type="ARBA" id="ARBA00023163"/>
    </source>
</evidence>
<evidence type="ECO:0000313" key="12">
    <source>
        <dbReference type="EMBL" id="KAB0797089.1"/>
    </source>
</evidence>
<comment type="subcellular location">
    <subcellularLocation>
        <location evidence="1">Nucleus</location>
    </subcellularLocation>
</comment>
<dbReference type="GO" id="GO:0000981">
    <property type="term" value="F:DNA-binding transcription factor activity, RNA polymerase II-specific"/>
    <property type="evidence" value="ECO:0007669"/>
    <property type="project" value="TreeGrafter"/>
</dbReference>
<dbReference type="PROSITE" id="PS50114">
    <property type="entry name" value="GATA_ZN_FINGER_2"/>
    <property type="match status" value="2"/>
</dbReference>
<evidence type="ECO:0000256" key="3">
    <source>
        <dbReference type="ARBA" id="ARBA00022771"/>
    </source>
</evidence>
<accession>A0A5N4AIH3</accession>
<protein>
    <recommendedName>
        <fullName evidence="11">GATA-type domain-containing protein</fullName>
    </recommendedName>
</protein>
<dbReference type="InParanoid" id="A0A5N4AIH3"/>
<dbReference type="PANTHER" id="PTHR10071">
    <property type="entry name" value="TRANSCRIPTION FACTOR GATA FAMILY MEMBER"/>
    <property type="match status" value="1"/>
</dbReference>
<evidence type="ECO:0000256" key="6">
    <source>
        <dbReference type="ARBA" id="ARBA00023125"/>
    </source>
</evidence>
<feature type="compositionally biased region" description="Basic and acidic residues" evidence="10">
    <location>
        <begin position="1"/>
        <end position="25"/>
    </location>
</feature>
<feature type="domain" description="GATA-type" evidence="11">
    <location>
        <begin position="364"/>
        <end position="417"/>
    </location>
</feature>
<dbReference type="CDD" id="cd00202">
    <property type="entry name" value="ZnF_GATA"/>
    <property type="match status" value="2"/>
</dbReference>
<comment type="caution">
    <text evidence="12">The sequence shown here is derived from an EMBL/GenBank/DDBJ whole genome shotgun (WGS) entry which is preliminary data.</text>
</comment>
<evidence type="ECO:0000256" key="9">
    <source>
        <dbReference type="PROSITE-ProRule" id="PRU00094"/>
    </source>
</evidence>
<feature type="region of interest" description="Disordered" evidence="10">
    <location>
        <begin position="409"/>
        <end position="436"/>
    </location>
</feature>
<keyword evidence="7" id="KW-0804">Transcription</keyword>
<keyword evidence="5" id="KW-0805">Transcription regulation</keyword>
<keyword evidence="2" id="KW-0479">Metal-binding</keyword>
<name>A0A5N4AIH3_PHOPY</name>
<proteinExistence type="predicted"/>
<dbReference type="Pfam" id="PF00320">
    <property type="entry name" value="GATA"/>
    <property type="match status" value="2"/>
</dbReference>
<dbReference type="InterPro" id="IPR000679">
    <property type="entry name" value="Znf_GATA"/>
</dbReference>
<feature type="region of interest" description="Disordered" evidence="10">
    <location>
        <begin position="1"/>
        <end position="31"/>
    </location>
</feature>
<reference evidence="12 13" key="1">
    <citation type="journal article" date="2018" name="Elife">
        <title>Firefly genomes illuminate parallel origins of bioluminescence in beetles.</title>
        <authorList>
            <person name="Fallon T.R."/>
            <person name="Lower S.E."/>
            <person name="Chang C.H."/>
            <person name="Bessho-Uehara M."/>
            <person name="Martin G.J."/>
            <person name="Bewick A.J."/>
            <person name="Behringer M."/>
            <person name="Debat H.J."/>
            <person name="Wong I."/>
            <person name="Day J.C."/>
            <person name="Suvorov A."/>
            <person name="Silva C.J."/>
            <person name="Stanger-Hall K.F."/>
            <person name="Hall D.W."/>
            <person name="Schmitz R.J."/>
            <person name="Nelson D.R."/>
            <person name="Lewis S.M."/>
            <person name="Shigenobu S."/>
            <person name="Bybee S.M."/>
            <person name="Larracuente A.M."/>
            <person name="Oba Y."/>
            <person name="Weng J.K."/>
        </authorList>
    </citation>
    <scope>NUCLEOTIDE SEQUENCE [LARGE SCALE GENOMIC DNA]</scope>
    <source>
        <strain evidence="12">1611_PpyrPB1</strain>
        <tissue evidence="12">Whole body</tissue>
    </source>
</reference>
<dbReference type="PRINTS" id="PR00619">
    <property type="entry name" value="GATAZNFINGER"/>
</dbReference>
<feature type="compositionally biased region" description="Polar residues" evidence="10">
    <location>
        <begin position="68"/>
        <end position="82"/>
    </location>
</feature>
<feature type="compositionally biased region" description="Basic and acidic residues" evidence="10">
    <location>
        <begin position="54"/>
        <end position="67"/>
    </location>
</feature>
<feature type="domain" description="GATA-type" evidence="11">
    <location>
        <begin position="308"/>
        <end position="364"/>
    </location>
</feature>
<dbReference type="Proteomes" id="UP000327044">
    <property type="component" value="Unassembled WGS sequence"/>
</dbReference>
<dbReference type="InterPro" id="IPR039355">
    <property type="entry name" value="Transcription_factor_GATA"/>
</dbReference>
<evidence type="ECO:0000256" key="1">
    <source>
        <dbReference type="ARBA" id="ARBA00004123"/>
    </source>
</evidence>
<dbReference type="GO" id="GO:0045165">
    <property type="term" value="P:cell fate commitment"/>
    <property type="evidence" value="ECO:0007669"/>
    <property type="project" value="TreeGrafter"/>
</dbReference>
<dbReference type="FunFam" id="3.30.50.10:FF:000032">
    <property type="entry name" value="Transcription factor GATA-3"/>
    <property type="match status" value="1"/>
</dbReference>
<dbReference type="GO" id="GO:0045944">
    <property type="term" value="P:positive regulation of transcription by RNA polymerase II"/>
    <property type="evidence" value="ECO:0007669"/>
    <property type="project" value="TreeGrafter"/>
</dbReference>
<dbReference type="PROSITE" id="PS00344">
    <property type="entry name" value="GATA_ZN_FINGER_1"/>
    <property type="match status" value="2"/>
</dbReference>
<evidence type="ECO:0000256" key="5">
    <source>
        <dbReference type="ARBA" id="ARBA00023015"/>
    </source>
</evidence>
<dbReference type="GO" id="GO:0000978">
    <property type="term" value="F:RNA polymerase II cis-regulatory region sequence-specific DNA binding"/>
    <property type="evidence" value="ECO:0007669"/>
    <property type="project" value="TreeGrafter"/>
</dbReference>
<feature type="region of interest" description="Disordered" evidence="10">
    <location>
        <begin position="54"/>
        <end position="82"/>
    </location>
</feature>